<dbReference type="Gene3D" id="3.10.20.310">
    <property type="entry name" value="membrane protein fhac"/>
    <property type="match status" value="1"/>
</dbReference>
<sequence>MRFSFSVKLLFLLIVLTALPHAAAASLTSISIGDFKDQSGKPAPEFKSFLSAALTEAGFTVSNSTKPSLRYTLSGLVKKNRKETSFSAMLSDNYNLEPEVFIEGRQTGGKNSQPAARQLAKSVTRLLSNQTITSIEVTGDLRLTPNAIMALAQILPGETASPEKVIAARIILENCGLFSQSQLYLTPGPNGRKLKISVKEKEMIIAGNMPGPGKAVLDNILGPPTNDLPEFPVTPPASGQNHFNANSTGYLAYQAGMVLEKFTRAENRPTPDGIEKLVSIAAAIRNKIYSYDKSCLNMCVILMKMCSVLDSKTVKCITEELQSNMEINSTDPSVMEATLSRIEFISQAYTAAREAQLLLASRLYTNKIHSPIIPWVLFSLGEQSLKAEDMTKAAPLLAGAISISSLPVAPEMLITTAKAQYSNLAPAKGDAATQLLRPLLAETHLRSELRKEIHELSSWASLCETVNSITNSDSFELQLKKGNALILLDRPDLAEPLFHELHSTHPDDARPFSGFARLAFQRTGNLLSSRPYIERAVHLSHKDRFFYEMALAYKLERITGEALPTINIDGRNSEEAAATRFLLPRAAEYAAGYKNFNKGQAALLTGGIEVLDHWLAYPSMRDDQALEYMFQKTTLYRDQMPDHPGIISANCYFSIFSSNRAAAKRQISLPLSGKIGLAPRFLQLNLLLREMALAPSADIAQSLEYAASSTFSDTRSRSEAVALQADALAVLGLYHNSTQELERAKSLYDLAIDLSENKEKARLLNNQACVYLTLGKKSEADDLYDESLDSAAVFKEAVELGAIMSSLTGEEQKQALSSLAETTESEQIKAVACKLGAIETIQTPDATDQPPATNNTVAKQNESPATGMREILLREESDLKAKYDNYEGLQLIFAYESNLWLLPSTARAN</sequence>
<dbReference type="SMART" id="SM00028">
    <property type="entry name" value="TPR"/>
    <property type="match status" value="3"/>
</dbReference>
<evidence type="ECO:0000313" key="4">
    <source>
        <dbReference type="EMBL" id="CCO22915.1"/>
    </source>
</evidence>
<dbReference type="STRING" id="1121451.DESAM_20628"/>
<dbReference type="InterPro" id="IPR019734">
    <property type="entry name" value="TPR_rpt"/>
</dbReference>
<dbReference type="PROSITE" id="PS50005">
    <property type="entry name" value="TPR"/>
    <property type="match status" value="1"/>
</dbReference>
<dbReference type="SUPFAM" id="SSF48452">
    <property type="entry name" value="TPR-like"/>
    <property type="match status" value="1"/>
</dbReference>
<dbReference type="RefSeq" id="WP_015335523.1">
    <property type="nucleotide sequence ID" value="NC_020055.1"/>
</dbReference>
<dbReference type="AlphaFoldDB" id="L0R9R0"/>
<keyword evidence="1" id="KW-0802">TPR repeat</keyword>
<keyword evidence="5" id="KW-1185">Reference proteome</keyword>
<proteinExistence type="predicted"/>
<dbReference type="KEGG" id="dhy:DESAM_20628"/>
<dbReference type="HOGENOM" id="CLU_323593_0_0_7"/>
<dbReference type="PATRIC" id="fig|1121451.3.peg.888"/>
<dbReference type="OrthoDB" id="5437646at2"/>
<feature type="signal peptide" evidence="3">
    <location>
        <begin position="1"/>
        <end position="24"/>
    </location>
</feature>
<feature type="repeat" description="TPR" evidence="1">
    <location>
        <begin position="725"/>
        <end position="758"/>
    </location>
</feature>
<evidence type="ECO:0000256" key="3">
    <source>
        <dbReference type="SAM" id="SignalP"/>
    </source>
</evidence>
<dbReference type="eggNOG" id="ENOG50317S1">
    <property type="taxonomic scope" value="Bacteria"/>
</dbReference>
<dbReference type="Proteomes" id="UP000010808">
    <property type="component" value="Chromosome"/>
</dbReference>
<gene>
    <name evidence="4" type="ORF">DESAM_20628</name>
</gene>
<evidence type="ECO:0000313" key="5">
    <source>
        <dbReference type="Proteomes" id="UP000010808"/>
    </source>
</evidence>
<evidence type="ECO:0000256" key="1">
    <source>
        <dbReference type="PROSITE-ProRule" id="PRU00339"/>
    </source>
</evidence>
<organism evidence="4 5">
    <name type="scientific">Maridesulfovibrio hydrothermalis AM13 = DSM 14728</name>
    <dbReference type="NCBI Taxonomy" id="1121451"/>
    <lineage>
        <taxon>Bacteria</taxon>
        <taxon>Pseudomonadati</taxon>
        <taxon>Thermodesulfobacteriota</taxon>
        <taxon>Desulfovibrionia</taxon>
        <taxon>Desulfovibrionales</taxon>
        <taxon>Desulfovibrionaceae</taxon>
        <taxon>Maridesulfovibrio</taxon>
    </lineage>
</organism>
<feature type="region of interest" description="Disordered" evidence="2">
    <location>
        <begin position="844"/>
        <end position="864"/>
    </location>
</feature>
<accession>L0R9R0</accession>
<dbReference type="Gene3D" id="1.25.40.10">
    <property type="entry name" value="Tetratricopeptide repeat domain"/>
    <property type="match status" value="1"/>
</dbReference>
<dbReference type="EMBL" id="FO203522">
    <property type="protein sequence ID" value="CCO22915.1"/>
    <property type="molecule type" value="Genomic_DNA"/>
</dbReference>
<name>L0R9R0_9BACT</name>
<feature type="chain" id="PRO_5003947156" evidence="3">
    <location>
        <begin position="25"/>
        <end position="909"/>
    </location>
</feature>
<dbReference type="InterPro" id="IPR011990">
    <property type="entry name" value="TPR-like_helical_dom_sf"/>
</dbReference>
<keyword evidence="3" id="KW-0732">Signal</keyword>
<reference evidence="4 5" key="1">
    <citation type="submission" date="2012-10" db="EMBL/GenBank/DDBJ databases">
        <authorList>
            <person name="Genoscope - CEA"/>
        </authorList>
    </citation>
    <scope>NUCLEOTIDE SEQUENCE [LARGE SCALE GENOMIC DNA]</scope>
    <source>
        <strain evidence="5">AM13 / DSM 14728</strain>
    </source>
</reference>
<protein>
    <submittedName>
        <fullName evidence="4">Cyclic nucleotide-binding protein</fullName>
    </submittedName>
</protein>
<evidence type="ECO:0000256" key="2">
    <source>
        <dbReference type="SAM" id="MobiDB-lite"/>
    </source>
</evidence>